<dbReference type="GO" id="GO:0004497">
    <property type="term" value="F:monooxygenase activity"/>
    <property type="evidence" value="ECO:0007669"/>
    <property type="project" value="UniProtKB-ARBA"/>
</dbReference>
<dbReference type="Gene3D" id="2.102.10.10">
    <property type="entry name" value="Rieske [2Fe-2S] iron-sulphur domain"/>
    <property type="match status" value="1"/>
</dbReference>
<keyword evidence="1" id="KW-0001">2Fe-2S</keyword>
<organism evidence="7 8">
    <name type="scientific">Mycobacterium paraseoulense</name>
    <dbReference type="NCBI Taxonomy" id="590652"/>
    <lineage>
        <taxon>Bacteria</taxon>
        <taxon>Bacillati</taxon>
        <taxon>Actinomycetota</taxon>
        <taxon>Actinomycetes</taxon>
        <taxon>Mycobacteriales</taxon>
        <taxon>Mycobacteriaceae</taxon>
        <taxon>Mycobacterium</taxon>
    </lineage>
</organism>
<evidence type="ECO:0000256" key="3">
    <source>
        <dbReference type="ARBA" id="ARBA00023004"/>
    </source>
</evidence>
<dbReference type="GO" id="GO:0016226">
    <property type="term" value="P:iron-sulfur cluster assembly"/>
    <property type="evidence" value="ECO:0007669"/>
    <property type="project" value="InterPro"/>
</dbReference>
<evidence type="ECO:0000313" key="8">
    <source>
        <dbReference type="Proteomes" id="UP000192513"/>
    </source>
</evidence>
<dbReference type="SUPFAM" id="SSF117916">
    <property type="entry name" value="Fe-S cluster assembly (FSCA) domain-like"/>
    <property type="match status" value="1"/>
</dbReference>
<evidence type="ECO:0000256" key="1">
    <source>
        <dbReference type="ARBA" id="ARBA00022714"/>
    </source>
</evidence>
<proteinExistence type="predicted"/>
<dbReference type="OrthoDB" id="9798220at2"/>
<dbReference type="InterPro" id="IPR036922">
    <property type="entry name" value="Rieske_2Fe-2S_sf"/>
</dbReference>
<dbReference type="PROSITE" id="PS51296">
    <property type="entry name" value="RIESKE"/>
    <property type="match status" value="1"/>
</dbReference>
<gene>
    <name evidence="7" type="ORF">BST39_16080</name>
</gene>
<dbReference type="Gene3D" id="3.30.300.130">
    <property type="entry name" value="Fe-S cluster assembly (FSCA)"/>
    <property type="match status" value="1"/>
</dbReference>
<sequence>MADRPEEPPMTSDNDAKWRTAGDRIQTLLDSCAAGGAAAQERARELVREVVGLYGAGLERIMLLVQDGPGPGLAERLATDDLVASLLLVHGLHPHDVHRRVSEALDRVRPYLGSHGGDVDLIGVDGDTVRLAFTGSCKSCPSSAVTLELAVQDAVRAAAPEVSSIEVVPADAATAGVIPAESLLTHLHSNGPGTWHGMPELAELSPGEVAGYQVDGTTLLACRVDDRTFAYRDHCPVCDDTLAGAALRQSLLECPRCGSLFDVVHAGAGVNVAAHLDPLPLLARDGVLSVALRPETMGAPA</sequence>
<dbReference type="EMBL" id="MVIE01000019">
    <property type="protein sequence ID" value="ORB39293.1"/>
    <property type="molecule type" value="Genomic_DNA"/>
</dbReference>
<evidence type="ECO:0000256" key="4">
    <source>
        <dbReference type="ARBA" id="ARBA00023014"/>
    </source>
</evidence>
<keyword evidence="2" id="KW-0479">Metal-binding</keyword>
<dbReference type="InterPro" id="IPR017941">
    <property type="entry name" value="Rieske_2Fe-2S"/>
</dbReference>
<dbReference type="InterPro" id="IPR001075">
    <property type="entry name" value="NIF_FeS_clus_asmbl_NifU_C"/>
</dbReference>
<dbReference type="SUPFAM" id="SSF50022">
    <property type="entry name" value="ISP domain"/>
    <property type="match status" value="1"/>
</dbReference>
<comment type="caution">
    <text evidence="7">The sequence shown here is derived from an EMBL/GenBank/DDBJ whole genome shotgun (WGS) entry which is preliminary data.</text>
</comment>
<dbReference type="GO" id="GO:0005506">
    <property type="term" value="F:iron ion binding"/>
    <property type="evidence" value="ECO:0007669"/>
    <property type="project" value="InterPro"/>
</dbReference>
<evidence type="ECO:0000259" key="6">
    <source>
        <dbReference type="PROSITE" id="PS51296"/>
    </source>
</evidence>
<dbReference type="Proteomes" id="UP000192513">
    <property type="component" value="Unassembled WGS sequence"/>
</dbReference>
<keyword evidence="4" id="KW-0411">Iron-sulfur</keyword>
<dbReference type="InterPro" id="IPR034904">
    <property type="entry name" value="FSCA_dom_sf"/>
</dbReference>
<dbReference type="STRING" id="590652.BST39_16080"/>
<evidence type="ECO:0000313" key="7">
    <source>
        <dbReference type="EMBL" id="ORB39293.1"/>
    </source>
</evidence>
<name>A0A1X0IAC2_9MYCO</name>
<keyword evidence="8" id="KW-1185">Reference proteome</keyword>
<dbReference type="RefSeq" id="WP_083172933.1">
    <property type="nucleotide sequence ID" value="NZ_AP022619.1"/>
</dbReference>
<evidence type="ECO:0000256" key="2">
    <source>
        <dbReference type="ARBA" id="ARBA00022723"/>
    </source>
</evidence>
<dbReference type="AlphaFoldDB" id="A0A1X0IAC2"/>
<dbReference type="GO" id="GO:0016705">
    <property type="term" value="F:oxidoreductase activity, acting on paired donors, with incorporation or reduction of molecular oxygen"/>
    <property type="evidence" value="ECO:0007669"/>
    <property type="project" value="UniProtKB-ARBA"/>
</dbReference>
<dbReference type="PANTHER" id="PTHR11178">
    <property type="entry name" value="IRON-SULFUR CLUSTER SCAFFOLD PROTEIN NFU-RELATED"/>
    <property type="match status" value="1"/>
</dbReference>
<dbReference type="Pfam" id="PF01106">
    <property type="entry name" value="NifU"/>
    <property type="match status" value="1"/>
</dbReference>
<dbReference type="GO" id="GO:0051537">
    <property type="term" value="F:2 iron, 2 sulfur cluster binding"/>
    <property type="evidence" value="ECO:0007669"/>
    <property type="project" value="UniProtKB-KW"/>
</dbReference>
<reference evidence="7 8" key="1">
    <citation type="submission" date="2017-02" db="EMBL/GenBank/DDBJ databases">
        <title>The new phylogeny of genus Mycobacterium.</title>
        <authorList>
            <person name="Tortoli E."/>
            <person name="Trovato A."/>
            <person name="Cirillo D.M."/>
        </authorList>
    </citation>
    <scope>NUCLEOTIDE SEQUENCE [LARGE SCALE GENOMIC DNA]</scope>
    <source>
        <strain evidence="7 8">DSM 45000</strain>
    </source>
</reference>
<evidence type="ECO:0000256" key="5">
    <source>
        <dbReference type="ARBA" id="ARBA00049958"/>
    </source>
</evidence>
<comment type="function">
    <text evidence="5">May be involved in the formation or repair of [Fe-S] clusters present in iron-sulfur proteins.</text>
</comment>
<keyword evidence="3" id="KW-0408">Iron</keyword>
<protein>
    <recommendedName>
        <fullName evidence="6">Rieske domain-containing protein</fullName>
    </recommendedName>
</protein>
<accession>A0A1X0IAC2</accession>
<feature type="domain" description="Rieske" evidence="6">
    <location>
        <begin position="195"/>
        <end position="290"/>
    </location>
</feature>